<proteinExistence type="predicted"/>
<keyword evidence="2" id="KW-1185">Reference proteome</keyword>
<reference evidence="1 2" key="1">
    <citation type="journal article" date="2014" name="PLoS Genet.">
        <title>The Genome of Spironucleus salmonicida Highlights a Fish Pathogen Adapted to Fluctuating Environments.</title>
        <authorList>
            <person name="Xu F."/>
            <person name="Jerlstrom-Hultqvist J."/>
            <person name="Einarsson E."/>
            <person name="Astvaldsson A."/>
            <person name="Svard S.G."/>
            <person name="Andersson J.O."/>
        </authorList>
    </citation>
    <scope>NUCLEOTIDE SEQUENCE [LARGE SCALE GENOMIC DNA]</scope>
    <source>
        <strain evidence="1 2">ATCC 50377</strain>
    </source>
</reference>
<dbReference type="KEGG" id="ssao:94296296"/>
<name>A0A9P8LUR7_9EUKA</name>
<dbReference type="AlphaFoldDB" id="A0A9P8LUR7"/>
<dbReference type="RefSeq" id="XP_067765431.1">
    <property type="nucleotide sequence ID" value="XM_067906163.1"/>
</dbReference>
<comment type="caution">
    <text evidence="1">The sequence shown here is derived from an EMBL/GenBank/DDBJ whole genome shotgun (WGS) entry which is preliminary data.</text>
</comment>
<dbReference type="GeneID" id="94296296"/>
<dbReference type="Proteomes" id="UP000018208">
    <property type="component" value="Unassembled WGS sequence"/>
</dbReference>
<sequence length="120" mass="13912">MTKNQFYLVTMTYSEIAKYDALNQVLQKIIQVQQTITINITETSKHNFLNFHPINNENIIWNTLDTISSIQTNFILNFELPGILQLNNQITFADSIDLIKGAAMAHFKQQNLREIINQIK</sequence>
<protein>
    <submittedName>
        <fullName evidence="1">Uncharacterized protein</fullName>
    </submittedName>
</protein>
<gene>
    <name evidence="1" type="ORF">SS50377_22273</name>
</gene>
<organism evidence="1 2">
    <name type="scientific">Spironucleus salmonicida</name>
    <dbReference type="NCBI Taxonomy" id="348837"/>
    <lineage>
        <taxon>Eukaryota</taxon>
        <taxon>Metamonada</taxon>
        <taxon>Diplomonadida</taxon>
        <taxon>Hexamitidae</taxon>
        <taxon>Hexamitinae</taxon>
        <taxon>Spironucleus</taxon>
    </lineage>
</organism>
<evidence type="ECO:0000313" key="1">
    <source>
        <dbReference type="EMBL" id="KAH0574658.1"/>
    </source>
</evidence>
<dbReference type="EMBL" id="AUWU02000003">
    <property type="protein sequence ID" value="KAH0574658.1"/>
    <property type="molecule type" value="Genomic_DNA"/>
</dbReference>
<evidence type="ECO:0000313" key="2">
    <source>
        <dbReference type="Proteomes" id="UP000018208"/>
    </source>
</evidence>
<accession>A0A9P8LUR7</accession>